<proteinExistence type="predicted"/>
<keyword evidence="3" id="KW-1185">Reference proteome</keyword>
<feature type="region of interest" description="Disordered" evidence="1">
    <location>
        <begin position="84"/>
        <end position="117"/>
    </location>
</feature>
<feature type="region of interest" description="Disordered" evidence="1">
    <location>
        <begin position="1"/>
        <end position="35"/>
    </location>
</feature>
<protein>
    <submittedName>
        <fullName evidence="2">Uncharacterized protein</fullName>
    </submittedName>
</protein>
<dbReference type="Proteomes" id="UP000834106">
    <property type="component" value="Chromosome 3"/>
</dbReference>
<dbReference type="EMBL" id="OU503038">
    <property type="protein sequence ID" value="CAI9757706.1"/>
    <property type="molecule type" value="Genomic_DNA"/>
</dbReference>
<reference evidence="2" key="1">
    <citation type="submission" date="2023-05" db="EMBL/GenBank/DDBJ databases">
        <authorList>
            <person name="Huff M."/>
        </authorList>
    </citation>
    <scope>NUCLEOTIDE SEQUENCE</scope>
</reference>
<evidence type="ECO:0000313" key="3">
    <source>
        <dbReference type="Proteomes" id="UP000834106"/>
    </source>
</evidence>
<name>A0AAD2DND0_9LAMI</name>
<gene>
    <name evidence="2" type="ORF">FPE_LOCUS5136</name>
</gene>
<accession>A0AAD2DND0</accession>
<feature type="compositionally biased region" description="Polar residues" evidence="1">
    <location>
        <begin position="93"/>
        <end position="117"/>
    </location>
</feature>
<dbReference type="AlphaFoldDB" id="A0AAD2DND0"/>
<sequence>MSSPNSSSYRLQQQRQQQLMQQQLASSSQLHQNSMGLNPQQMSQMVQRQQRMGHSQIEPAATTAFASAATTATAIDFAQKMQSPRMVAPGGQKSVSLTRSQPDATASGNTIPGGSSS</sequence>
<organism evidence="2 3">
    <name type="scientific">Fraxinus pennsylvanica</name>
    <dbReference type="NCBI Taxonomy" id="56036"/>
    <lineage>
        <taxon>Eukaryota</taxon>
        <taxon>Viridiplantae</taxon>
        <taxon>Streptophyta</taxon>
        <taxon>Embryophyta</taxon>
        <taxon>Tracheophyta</taxon>
        <taxon>Spermatophyta</taxon>
        <taxon>Magnoliopsida</taxon>
        <taxon>eudicotyledons</taxon>
        <taxon>Gunneridae</taxon>
        <taxon>Pentapetalae</taxon>
        <taxon>asterids</taxon>
        <taxon>lamiids</taxon>
        <taxon>Lamiales</taxon>
        <taxon>Oleaceae</taxon>
        <taxon>Oleeae</taxon>
        <taxon>Fraxinus</taxon>
    </lineage>
</organism>
<evidence type="ECO:0000313" key="2">
    <source>
        <dbReference type="EMBL" id="CAI9757706.1"/>
    </source>
</evidence>
<evidence type="ECO:0000256" key="1">
    <source>
        <dbReference type="SAM" id="MobiDB-lite"/>
    </source>
</evidence>